<reference evidence="2 3" key="1">
    <citation type="journal article" date="2023" name="Plants (Basel)">
        <title>Bridging the Gap: Combining Genomics and Transcriptomics Approaches to Understand Stylosanthes scabra, an Orphan Legume from the Brazilian Caatinga.</title>
        <authorList>
            <person name="Ferreira-Neto J.R.C."/>
            <person name="da Silva M.D."/>
            <person name="Binneck E."/>
            <person name="de Melo N.F."/>
            <person name="da Silva R.H."/>
            <person name="de Melo A.L.T.M."/>
            <person name="Pandolfi V."/>
            <person name="Bustamante F.O."/>
            <person name="Brasileiro-Vidal A.C."/>
            <person name="Benko-Iseppon A.M."/>
        </authorList>
    </citation>
    <scope>NUCLEOTIDE SEQUENCE [LARGE SCALE GENOMIC DNA]</scope>
    <source>
        <tissue evidence="2">Leaves</tissue>
    </source>
</reference>
<name>A0ABU6Q567_9FABA</name>
<dbReference type="InterPro" id="IPR037056">
    <property type="entry name" value="RNase_H1_N_sf"/>
</dbReference>
<accession>A0ABU6Q567</accession>
<dbReference type="SUPFAM" id="SSF55658">
    <property type="entry name" value="L9 N-domain-like"/>
    <property type="match status" value="1"/>
</dbReference>
<dbReference type="InterPro" id="IPR011320">
    <property type="entry name" value="RNase_H1_N"/>
</dbReference>
<dbReference type="Pfam" id="PF01693">
    <property type="entry name" value="Cauli_VI"/>
    <property type="match status" value="1"/>
</dbReference>
<dbReference type="EMBL" id="JASCZI010000013">
    <property type="protein sequence ID" value="MED6106631.1"/>
    <property type="molecule type" value="Genomic_DNA"/>
</dbReference>
<evidence type="ECO:0000313" key="2">
    <source>
        <dbReference type="EMBL" id="MED6106631.1"/>
    </source>
</evidence>
<dbReference type="Proteomes" id="UP001341840">
    <property type="component" value="Unassembled WGS sequence"/>
</dbReference>
<evidence type="ECO:0000259" key="1">
    <source>
        <dbReference type="Pfam" id="PF01693"/>
    </source>
</evidence>
<gene>
    <name evidence="2" type="ORF">PIB30_006258</name>
</gene>
<keyword evidence="3" id="KW-1185">Reference proteome</keyword>
<comment type="caution">
    <text evidence="2">The sequence shown here is derived from an EMBL/GenBank/DDBJ whole genome shotgun (WGS) entry which is preliminary data.</text>
</comment>
<dbReference type="Gene3D" id="3.40.970.10">
    <property type="entry name" value="Ribonuclease H1, N-terminal domain"/>
    <property type="match status" value="1"/>
</dbReference>
<sequence length="178" mass="18913">MGEFYVVFVGKKPGIYPNWPFAAAQVIGYSRAVHMKYATAEGAVEAWNAFLDPPTVPAEGAQHALSDDVENLAAGDSVEKGKSHGLGVSEPLLSGSYPLGSMATFECHGEASGSASPTRVWATEEPDGRVVNLGGVVDAVEALEGRVSRLEVDGWELMMQVAQAMQQMAAMSIKEKKK</sequence>
<organism evidence="2 3">
    <name type="scientific">Stylosanthes scabra</name>
    <dbReference type="NCBI Taxonomy" id="79078"/>
    <lineage>
        <taxon>Eukaryota</taxon>
        <taxon>Viridiplantae</taxon>
        <taxon>Streptophyta</taxon>
        <taxon>Embryophyta</taxon>
        <taxon>Tracheophyta</taxon>
        <taxon>Spermatophyta</taxon>
        <taxon>Magnoliopsida</taxon>
        <taxon>eudicotyledons</taxon>
        <taxon>Gunneridae</taxon>
        <taxon>Pentapetalae</taxon>
        <taxon>rosids</taxon>
        <taxon>fabids</taxon>
        <taxon>Fabales</taxon>
        <taxon>Fabaceae</taxon>
        <taxon>Papilionoideae</taxon>
        <taxon>50 kb inversion clade</taxon>
        <taxon>dalbergioids sensu lato</taxon>
        <taxon>Dalbergieae</taxon>
        <taxon>Pterocarpus clade</taxon>
        <taxon>Stylosanthes</taxon>
    </lineage>
</organism>
<protein>
    <recommendedName>
        <fullName evidence="1">Ribonuclease H1 N-terminal domain-containing protein</fullName>
    </recommendedName>
</protein>
<dbReference type="InterPro" id="IPR009027">
    <property type="entry name" value="Ribosomal_bL9/RNase_H1_N"/>
</dbReference>
<evidence type="ECO:0000313" key="3">
    <source>
        <dbReference type="Proteomes" id="UP001341840"/>
    </source>
</evidence>
<proteinExistence type="predicted"/>
<feature type="domain" description="Ribonuclease H1 N-terminal" evidence="1">
    <location>
        <begin position="4"/>
        <end position="45"/>
    </location>
</feature>